<dbReference type="SUPFAM" id="SSF64182">
    <property type="entry name" value="DHH phosphoesterases"/>
    <property type="match status" value="1"/>
</dbReference>
<protein>
    <submittedName>
        <fullName evidence="3">Phosphoesterase</fullName>
    </submittedName>
</protein>
<dbReference type="Pfam" id="PF02272">
    <property type="entry name" value="DHHA1"/>
    <property type="match status" value="1"/>
</dbReference>
<dbReference type="InterPro" id="IPR051319">
    <property type="entry name" value="Oligoribo/pAp-PDE_c-di-AMP_PDE"/>
</dbReference>
<dbReference type="PANTHER" id="PTHR47618:SF1">
    <property type="entry name" value="BIFUNCTIONAL OLIGORIBONUCLEASE AND PAP PHOSPHATASE NRNA"/>
    <property type="match status" value="1"/>
</dbReference>
<feature type="domain" description="DDH" evidence="1">
    <location>
        <begin position="36"/>
        <end position="176"/>
    </location>
</feature>
<evidence type="ECO:0000259" key="1">
    <source>
        <dbReference type="Pfam" id="PF01368"/>
    </source>
</evidence>
<reference evidence="4" key="1">
    <citation type="journal article" date="2019" name="Int. J. Syst. Evol. Microbiol.">
        <title>The Global Catalogue of Microorganisms (GCM) 10K type strain sequencing project: providing services to taxonomists for standard genome sequencing and annotation.</title>
        <authorList>
            <consortium name="The Broad Institute Genomics Platform"/>
            <consortium name="The Broad Institute Genome Sequencing Center for Infectious Disease"/>
            <person name="Wu L."/>
            <person name="Ma J."/>
        </authorList>
    </citation>
    <scope>NUCLEOTIDE SEQUENCE [LARGE SCALE GENOMIC DNA]</scope>
    <source>
        <strain evidence="4">CCM 7855</strain>
    </source>
</reference>
<dbReference type="PANTHER" id="PTHR47618">
    <property type="entry name" value="BIFUNCTIONAL OLIGORIBONUCLEASE AND PAP PHOSPHATASE NRNA"/>
    <property type="match status" value="1"/>
</dbReference>
<keyword evidence="4" id="KW-1185">Reference proteome</keyword>
<dbReference type="InterPro" id="IPR001667">
    <property type="entry name" value="DDH_dom"/>
</dbReference>
<proteinExistence type="predicted"/>
<dbReference type="InterPro" id="IPR003156">
    <property type="entry name" value="DHHA1_dom"/>
</dbReference>
<gene>
    <name evidence="3" type="ORF">GCM10007298_39790</name>
</gene>
<comment type="caution">
    <text evidence="3">The sequence shown here is derived from an EMBL/GenBank/DDBJ whole genome shotgun (WGS) entry which is preliminary data.</text>
</comment>
<dbReference type="Pfam" id="PF01368">
    <property type="entry name" value="DHH"/>
    <property type="match status" value="1"/>
</dbReference>
<evidence type="ECO:0000259" key="2">
    <source>
        <dbReference type="Pfam" id="PF02272"/>
    </source>
</evidence>
<dbReference type="InterPro" id="IPR038763">
    <property type="entry name" value="DHH_sf"/>
</dbReference>
<name>A0ABQ1V6G0_9NOCA</name>
<feature type="domain" description="DHHA1" evidence="2">
    <location>
        <begin position="253"/>
        <end position="333"/>
    </location>
</feature>
<dbReference type="Gene3D" id="3.90.1640.10">
    <property type="entry name" value="inorganic pyrophosphatase (n-terminal core)"/>
    <property type="match status" value="1"/>
</dbReference>
<evidence type="ECO:0000313" key="4">
    <source>
        <dbReference type="Proteomes" id="UP000632454"/>
    </source>
</evidence>
<sequence>MAWSTPRERERGSSMSRAVAGPRAQVAKILRAADAVTVLCHVRPDADTIGSGLALALALDRAGVEVEVGFPGPWSLPDALGALPGAKLIVDPADLVGHRVAIAMDCASTSRLGDLAELIERADHGVVIDHHASNRGFGDINVIDPSADCTAELVLELLDELELPIDSDIATCLFAGLVTDTGSFRWARAGAHEVAARLLETGVDGPAWTRLLLDTHQFGWLTMVSEALQSAVLVPEAFSGAGLVYALVGHECSRQIDWAEAESVIDLVRTVGDAEVAVVFKESEPGEWTVSMRSRSDVDLVPLARTQGGGGHRHAAGFSITGSATEVVEKLLASV</sequence>
<dbReference type="EMBL" id="BMCS01000003">
    <property type="protein sequence ID" value="GGF40111.1"/>
    <property type="molecule type" value="Genomic_DNA"/>
</dbReference>
<evidence type="ECO:0000313" key="3">
    <source>
        <dbReference type="EMBL" id="GGF40111.1"/>
    </source>
</evidence>
<dbReference type="Proteomes" id="UP000632454">
    <property type="component" value="Unassembled WGS sequence"/>
</dbReference>
<organism evidence="3 4">
    <name type="scientific">Williamsia phyllosphaerae</name>
    <dbReference type="NCBI Taxonomy" id="885042"/>
    <lineage>
        <taxon>Bacteria</taxon>
        <taxon>Bacillati</taxon>
        <taxon>Actinomycetota</taxon>
        <taxon>Actinomycetes</taxon>
        <taxon>Mycobacteriales</taxon>
        <taxon>Nocardiaceae</taxon>
        <taxon>Williamsia</taxon>
    </lineage>
</organism>
<dbReference type="Gene3D" id="3.10.310.30">
    <property type="match status" value="1"/>
</dbReference>
<accession>A0ABQ1V6G0</accession>